<reference evidence="3 4" key="1">
    <citation type="submission" date="2018-07" db="EMBL/GenBank/DDBJ databases">
        <title>Genome sequencing of rice bacterial endophytes.</title>
        <authorList>
            <person name="Venturi V."/>
        </authorList>
    </citation>
    <scope>NUCLEOTIDE SEQUENCE [LARGE SCALE GENOMIC DNA]</scope>
    <source>
        <strain evidence="3 4">AG1002</strain>
    </source>
</reference>
<evidence type="ECO:0000256" key="1">
    <source>
        <dbReference type="SAM" id="Phobius"/>
    </source>
</evidence>
<dbReference type="Proteomes" id="UP000256988">
    <property type="component" value="Unassembled WGS sequence"/>
</dbReference>
<feature type="domain" description="Type IV pilin Tt1218-like" evidence="2">
    <location>
        <begin position="32"/>
        <end position="74"/>
    </location>
</feature>
<comment type="caution">
    <text evidence="3">The sequence shown here is derived from an EMBL/GenBank/DDBJ whole genome shotgun (WGS) entry which is preliminary data.</text>
</comment>
<dbReference type="AlphaFoldDB" id="A0A3D9F4P6"/>
<dbReference type="InterPro" id="IPR012902">
    <property type="entry name" value="N_methyl_site"/>
</dbReference>
<gene>
    <name evidence="3" type="ORF">DFO60_0738</name>
</gene>
<evidence type="ECO:0000313" key="4">
    <source>
        <dbReference type="Proteomes" id="UP000256988"/>
    </source>
</evidence>
<protein>
    <submittedName>
        <fullName evidence="3">Type IV pilus assembly protein PilV</fullName>
    </submittedName>
</protein>
<organism evidence="3 4">
    <name type="scientific">Ectopseudomonas oleovorans</name>
    <name type="common">Pseudomonas oleovorans</name>
    <dbReference type="NCBI Taxonomy" id="301"/>
    <lineage>
        <taxon>Bacteria</taxon>
        <taxon>Pseudomonadati</taxon>
        <taxon>Pseudomonadota</taxon>
        <taxon>Gammaproteobacteria</taxon>
        <taxon>Pseudomonadales</taxon>
        <taxon>Pseudomonadaceae</taxon>
        <taxon>Ectopseudomonas</taxon>
    </lineage>
</organism>
<accession>A0A3D9F4P6</accession>
<keyword evidence="1" id="KW-0812">Transmembrane</keyword>
<dbReference type="InterPro" id="IPR013362">
    <property type="entry name" value="Pilus_4_PilV"/>
</dbReference>
<keyword evidence="1" id="KW-0472">Membrane</keyword>
<dbReference type="NCBIfam" id="TIGR02523">
    <property type="entry name" value="type_IV_pilV"/>
    <property type="match status" value="1"/>
</dbReference>
<feature type="transmembrane region" description="Helical" evidence="1">
    <location>
        <begin position="12"/>
        <end position="32"/>
    </location>
</feature>
<dbReference type="RefSeq" id="WP_115945313.1">
    <property type="nucleotide sequence ID" value="NZ_QRDL01000001.1"/>
</dbReference>
<dbReference type="Pfam" id="PF22150">
    <property type="entry name" value="Tt1218-like"/>
    <property type="match status" value="1"/>
</dbReference>
<keyword evidence="1" id="KW-1133">Transmembrane helix</keyword>
<sequence>MSPNYRQRGATLIEVLIAMFILAIGLLGLAGLQAVSTQSNQGAYYRSQATVLASDIVERMRANRKMALAGNYTTSSFPTSSNTHAVEGTQDKRDLAEWLNNLANSLPQGTGTIVTDSNIVTVSIRWDDGRGRIKSANETSDQLTARKTETFAYRTRL</sequence>
<dbReference type="NCBIfam" id="TIGR02532">
    <property type="entry name" value="IV_pilin_GFxxxE"/>
    <property type="match status" value="1"/>
</dbReference>
<evidence type="ECO:0000259" key="2">
    <source>
        <dbReference type="Pfam" id="PF22150"/>
    </source>
</evidence>
<evidence type="ECO:0000313" key="3">
    <source>
        <dbReference type="EMBL" id="RED10071.1"/>
    </source>
</evidence>
<proteinExistence type="predicted"/>
<name>A0A3D9F4P6_ECTOL</name>
<dbReference type="Pfam" id="PF07963">
    <property type="entry name" value="N_methyl"/>
    <property type="match status" value="1"/>
</dbReference>
<dbReference type="EMBL" id="QRDL01000001">
    <property type="protein sequence ID" value="RED10071.1"/>
    <property type="molecule type" value="Genomic_DNA"/>
</dbReference>
<dbReference type="InterPro" id="IPR054402">
    <property type="entry name" value="Tt1218-like_dom"/>
</dbReference>